<dbReference type="AlphaFoldDB" id="A0A413KAL1"/>
<proteinExistence type="predicted"/>
<protein>
    <submittedName>
        <fullName evidence="1">Uncharacterized protein</fullName>
    </submittedName>
</protein>
<dbReference type="EMBL" id="QSDK01000027">
    <property type="protein sequence ID" value="RGY74648.1"/>
    <property type="molecule type" value="Genomic_DNA"/>
</dbReference>
<sequence length="107" mass="11677">MEDNTPERLDKSLTRLEMAHQLSETVGLILADVNKLVAYLASVDANGDGIVDEAVNFTLKGAGKIRKHATAIRYGISNALENADAHESNEERKRRFVDNLLNGLGGE</sequence>
<reference evidence="1 2" key="1">
    <citation type="submission" date="2018-08" db="EMBL/GenBank/DDBJ databases">
        <title>A genome reference for cultivated species of the human gut microbiota.</title>
        <authorList>
            <person name="Zou Y."/>
            <person name="Xue W."/>
            <person name="Luo G."/>
        </authorList>
    </citation>
    <scope>NUCLEOTIDE SEQUENCE [LARGE SCALE GENOMIC DNA]</scope>
    <source>
        <strain evidence="1 2">CF01-1</strain>
    </source>
</reference>
<dbReference type="Proteomes" id="UP000284163">
    <property type="component" value="Unassembled WGS sequence"/>
</dbReference>
<gene>
    <name evidence="1" type="ORF">DXA22_10035</name>
</gene>
<comment type="caution">
    <text evidence="1">The sequence shown here is derived from an EMBL/GenBank/DDBJ whole genome shotgun (WGS) entry which is preliminary data.</text>
</comment>
<organism evidence="1 2">
    <name type="scientific">Bifidobacterium pseudocatenulatum</name>
    <dbReference type="NCBI Taxonomy" id="28026"/>
    <lineage>
        <taxon>Bacteria</taxon>
        <taxon>Bacillati</taxon>
        <taxon>Actinomycetota</taxon>
        <taxon>Actinomycetes</taxon>
        <taxon>Bifidobacteriales</taxon>
        <taxon>Bifidobacteriaceae</taxon>
        <taxon>Bifidobacterium</taxon>
    </lineage>
</organism>
<evidence type="ECO:0000313" key="1">
    <source>
        <dbReference type="EMBL" id="RGY74648.1"/>
    </source>
</evidence>
<evidence type="ECO:0000313" key="2">
    <source>
        <dbReference type="Proteomes" id="UP000284163"/>
    </source>
</evidence>
<accession>A0A413KAL1</accession>
<name>A0A413KAL1_BIFPS</name>